<proteinExistence type="predicted"/>
<dbReference type="AlphaFoldDB" id="A0AAV0PV96"/>
<accession>A0AAV0PV96</accession>
<comment type="caution">
    <text evidence="1">The sequence shown here is derived from an EMBL/GenBank/DDBJ whole genome shotgun (WGS) entry which is preliminary data.</text>
</comment>
<sequence length="38" mass="4150">MLPRSIRGELGCLFYYPSRVEGRYGRSSAGLELGTAAD</sequence>
<reference evidence="1" key="1">
    <citation type="submission" date="2022-08" db="EMBL/GenBank/DDBJ databases">
        <authorList>
            <person name="Gutierrez-Valencia J."/>
        </authorList>
    </citation>
    <scope>NUCLEOTIDE SEQUENCE</scope>
</reference>
<dbReference type="Proteomes" id="UP001154282">
    <property type="component" value="Unassembled WGS sequence"/>
</dbReference>
<gene>
    <name evidence="1" type="ORF">LITE_LOCUS40327</name>
</gene>
<organism evidence="1 2">
    <name type="scientific">Linum tenue</name>
    <dbReference type="NCBI Taxonomy" id="586396"/>
    <lineage>
        <taxon>Eukaryota</taxon>
        <taxon>Viridiplantae</taxon>
        <taxon>Streptophyta</taxon>
        <taxon>Embryophyta</taxon>
        <taxon>Tracheophyta</taxon>
        <taxon>Spermatophyta</taxon>
        <taxon>Magnoliopsida</taxon>
        <taxon>eudicotyledons</taxon>
        <taxon>Gunneridae</taxon>
        <taxon>Pentapetalae</taxon>
        <taxon>rosids</taxon>
        <taxon>fabids</taxon>
        <taxon>Malpighiales</taxon>
        <taxon>Linaceae</taxon>
        <taxon>Linum</taxon>
    </lineage>
</organism>
<evidence type="ECO:0000313" key="2">
    <source>
        <dbReference type="Proteomes" id="UP001154282"/>
    </source>
</evidence>
<evidence type="ECO:0000313" key="1">
    <source>
        <dbReference type="EMBL" id="CAI0475134.1"/>
    </source>
</evidence>
<dbReference type="EMBL" id="CAMGYJ010000009">
    <property type="protein sequence ID" value="CAI0475134.1"/>
    <property type="molecule type" value="Genomic_DNA"/>
</dbReference>
<name>A0AAV0PV96_9ROSI</name>
<protein>
    <submittedName>
        <fullName evidence="1">Uncharacterized protein</fullName>
    </submittedName>
</protein>
<keyword evidence="2" id="KW-1185">Reference proteome</keyword>